<protein>
    <submittedName>
        <fullName evidence="1">Uncharacterized protein</fullName>
    </submittedName>
</protein>
<sequence length="258" mass="29341">MLYTLRHVCYQIFGTKLAIDVGTSDHSAALVTAHRHFRMWPNVCDDDWEKNPMMQGFAEPSIPGKTMKQTSNSDIAIPDQVHSFGPVDSKKPVRKSTAKVKNLVESIRDGIYPSFDNHHVMKPKSISLLDVLCDPSLIHQPTQGITLCYFHVVQHFQQRNSFVALFIDRAFATQQEPNVKKKKTRTKIKTEVTPVYPTAYHMVQWIHVCRTEEQKGSVSYLVLLDWLTRGEQQQRIFSFAPIAVHPTTAGITPARGNK</sequence>
<keyword evidence="2" id="KW-1185">Reference proteome</keyword>
<accession>A0A9N8F1S9</accession>
<dbReference type="Proteomes" id="UP001153069">
    <property type="component" value="Unassembled WGS sequence"/>
</dbReference>
<comment type="caution">
    <text evidence="1">The sequence shown here is derived from an EMBL/GenBank/DDBJ whole genome shotgun (WGS) entry which is preliminary data.</text>
</comment>
<evidence type="ECO:0000313" key="1">
    <source>
        <dbReference type="EMBL" id="CAB9531092.1"/>
    </source>
</evidence>
<reference evidence="1" key="1">
    <citation type="submission" date="2020-06" db="EMBL/GenBank/DDBJ databases">
        <authorList>
            <consortium name="Plant Systems Biology data submission"/>
        </authorList>
    </citation>
    <scope>NUCLEOTIDE SEQUENCE</scope>
    <source>
        <strain evidence="1">D6</strain>
    </source>
</reference>
<organism evidence="1 2">
    <name type="scientific">Seminavis robusta</name>
    <dbReference type="NCBI Taxonomy" id="568900"/>
    <lineage>
        <taxon>Eukaryota</taxon>
        <taxon>Sar</taxon>
        <taxon>Stramenopiles</taxon>
        <taxon>Ochrophyta</taxon>
        <taxon>Bacillariophyta</taxon>
        <taxon>Bacillariophyceae</taxon>
        <taxon>Bacillariophycidae</taxon>
        <taxon>Naviculales</taxon>
        <taxon>Naviculaceae</taxon>
        <taxon>Seminavis</taxon>
    </lineage>
</organism>
<proteinExistence type="predicted"/>
<gene>
    <name evidence="1" type="ORF">SEMRO_3230_G345670.1</name>
</gene>
<dbReference type="EMBL" id="CAICTM010003228">
    <property type="protein sequence ID" value="CAB9531092.1"/>
    <property type="molecule type" value="Genomic_DNA"/>
</dbReference>
<name>A0A9N8F1S9_9STRA</name>
<dbReference type="AlphaFoldDB" id="A0A9N8F1S9"/>
<evidence type="ECO:0000313" key="2">
    <source>
        <dbReference type="Proteomes" id="UP001153069"/>
    </source>
</evidence>